<evidence type="ECO:0000313" key="2">
    <source>
        <dbReference type="Proteomes" id="UP000326757"/>
    </source>
</evidence>
<dbReference type="AlphaFoldDB" id="A0A5N6K8G0"/>
<dbReference type="OrthoDB" id="3548922at2759"/>
<name>A0A5N6K8G0_MONLA</name>
<proteinExistence type="predicted"/>
<dbReference type="Proteomes" id="UP000326757">
    <property type="component" value="Unassembled WGS sequence"/>
</dbReference>
<dbReference type="EMBL" id="VIGI01000006">
    <property type="protein sequence ID" value="KAB8299040.1"/>
    <property type="molecule type" value="Genomic_DNA"/>
</dbReference>
<comment type="caution">
    <text evidence="1">The sequence shown here is derived from an EMBL/GenBank/DDBJ whole genome shotgun (WGS) entry which is preliminary data.</text>
</comment>
<sequence length="198" mass="21356">MVPDAELPSRHRNFSRRYLAIVTAHTNAWQPSDWKKILMIEDGTVGELTPESFPKRLAQTQYRDNTTIFHTQATETLLRNPSPHFPAAIPNNGAVSIPNPDGTSDTAELWKKGNAPVEIPNGDGSTDTAELWKKGNAAVSIPNGDGTSDTAELWKKGNGAVEIPNTDGTSDVAELWKKGNGAVGIPNGDGSEDIAELW</sequence>
<reference evidence="1 2" key="1">
    <citation type="submission" date="2019-06" db="EMBL/GenBank/DDBJ databases">
        <title>Genome Sequence of the Brown Rot Fungal Pathogen Monilinia laxa.</title>
        <authorList>
            <person name="De Miccolis Angelini R.M."/>
            <person name="Landi L."/>
            <person name="Abate D."/>
            <person name="Pollastro S."/>
            <person name="Romanazzi G."/>
            <person name="Faretra F."/>
        </authorList>
    </citation>
    <scope>NUCLEOTIDE SEQUENCE [LARGE SCALE GENOMIC DNA]</scope>
    <source>
        <strain evidence="1 2">Mlax316</strain>
    </source>
</reference>
<keyword evidence="2" id="KW-1185">Reference proteome</keyword>
<protein>
    <submittedName>
        <fullName evidence="1">Uncharacterized protein</fullName>
    </submittedName>
</protein>
<accession>A0A5N6K8G0</accession>
<evidence type="ECO:0000313" key="1">
    <source>
        <dbReference type="EMBL" id="KAB8299040.1"/>
    </source>
</evidence>
<organism evidence="1 2">
    <name type="scientific">Monilinia laxa</name>
    <name type="common">Brown rot fungus</name>
    <name type="synonym">Sclerotinia laxa</name>
    <dbReference type="NCBI Taxonomy" id="61186"/>
    <lineage>
        <taxon>Eukaryota</taxon>
        <taxon>Fungi</taxon>
        <taxon>Dikarya</taxon>
        <taxon>Ascomycota</taxon>
        <taxon>Pezizomycotina</taxon>
        <taxon>Leotiomycetes</taxon>
        <taxon>Helotiales</taxon>
        <taxon>Sclerotiniaceae</taxon>
        <taxon>Monilinia</taxon>
    </lineage>
</organism>
<gene>
    <name evidence="1" type="ORF">EYC80_001169</name>
</gene>